<evidence type="ECO:0000259" key="3">
    <source>
        <dbReference type="Pfam" id="PF02769"/>
    </source>
</evidence>
<dbReference type="Gene3D" id="3.90.650.10">
    <property type="entry name" value="PurM-like C-terminal domain"/>
    <property type="match status" value="1"/>
</dbReference>
<dbReference type="PANTHER" id="PTHR30303">
    <property type="entry name" value="HYDROGENASE ISOENZYMES FORMATION PROTEIN HYPE"/>
    <property type="match status" value="1"/>
</dbReference>
<dbReference type="SUPFAM" id="SSF55326">
    <property type="entry name" value="PurM N-terminal domain-like"/>
    <property type="match status" value="1"/>
</dbReference>
<comment type="similarity">
    <text evidence="1">Belongs to the HypE family.</text>
</comment>
<evidence type="ECO:0000256" key="1">
    <source>
        <dbReference type="ARBA" id="ARBA00006243"/>
    </source>
</evidence>
<reference evidence="4" key="1">
    <citation type="submission" date="2020-10" db="EMBL/GenBank/DDBJ databases">
        <authorList>
            <person name="Gilroy R."/>
        </authorList>
    </citation>
    <scope>NUCLEOTIDE SEQUENCE</scope>
    <source>
        <strain evidence="4">ChiSjej5B23-6657</strain>
    </source>
</reference>
<dbReference type="PIRSF" id="PIRSF005644">
    <property type="entry name" value="Hdrgns_mtr_HypE"/>
    <property type="match status" value="1"/>
</dbReference>
<dbReference type="GO" id="GO:0051604">
    <property type="term" value="P:protein maturation"/>
    <property type="evidence" value="ECO:0007669"/>
    <property type="project" value="TreeGrafter"/>
</dbReference>
<dbReference type="InterPro" id="IPR011854">
    <property type="entry name" value="HypE"/>
</dbReference>
<comment type="caution">
    <text evidence="4">The sequence shown here is derived from an EMBL/GenBank/DDBJ whole genome shotgun (WGS) entry which is preliminary data.</text>
</comment>
<feature type="domain" description="PurM-like C-terminal" evidence="3">
    <location>
        <begin position="152"/>
        <end position="304"/>
    </location>
</feature>
<accession>A0A9D1E8U6</accession>
<feature type="domain" description="PurM-like N-terminal" evidence="2">
    <location>
        <begin position="33"/>
        <end position="139"/>
    </location>
</feature>
<dbReference type="InterPro" id="IPR036676">
    <property type="entry name" value="PurM-like_C_sf"/>
</dbReference>
<dbReference type="InterPro" id="IPR036921">
    <property type="entry name" value="PurM-like_N_sf"/>
</dbReference>
<dbReference type="SUPFAM" id="SSF56042">
    <property type="entry name" value="PurM C-terminal domain-like"/>
    <property type="match status" value="1"/>
</dbReference>
<sequence length="327" mass="34848">MKVGKVPESVLKRSVMRQLKSTRPEVLVGAGIGEDCSALQLGEDEIFVISTDPITGTAKDMGRLAIQITVNDLASAGAEPVGVMLTVLLPENTEEPVLRQIMQQAEEACEASNLQILGGHTEVTRVVSQPLVSVTGVGKAKAGHLITTGGARPGMDILVTKWIGIEGTSIIAKEKKEELCSHFPRQLVETAAGLDQYLSVLPEAAVAVKSGVAAMHDVTEGGIFGALWEMAEASGVGLDIDLKKIPIRQETVEICEYFDINPYELISSGCMLMAAPDGNGLVMALERAGIPATVIGKATEGNDRTIRSGEEKRFLEPPKTDQLYQVM</sequence>
<dbReference type="InterPro" id="IPR016188">
    <property type="entry name" value="PurM-like_N"/>
</dbReference>
<name>A0A9D1E8U6_9FIRM</name>
<dbReference type="InterPro" id="IPR010918">
    <property type="entry name" value="PurM-like_C_dom"/>
</dbReference>
<reference evidence="4" key="2">
    <citation type="journal article" date="2021" name="PeerJ">
        <title>Extensive microbial diversity within the chicken gut microbiome revealed by metagenomics and culture.</title>
        <authorList>
            <person name="Gilroy R."/>
            <person name="Ravi A."/>
            <person name="Getino M."/>
            <person name="Pursley I."/>
            <person name="Horton D.L."/>
            <person name="Alikhan N.F."/>
            <person name="Baker D."/>
            <person name="Gharbi K."/>
            <person name="Hall N."/>
            <person name="Watson M."/>
            <person name="Adriaenssens E.M."/>
            <person name="Foster-Nyarko E."/>
            <person name="Jarju S."/>
            <person name="Secka A."/>
            <person name="Antonio M."/>
            <person name="Oren A."/>
            <person name="Chaudhuri R.R."/>
            <person name="La Ragione R."/>
            <person name="Hildebrand F."/>
            <person name="Pallen M.J."/>
        </authorList>
    </citation>
    <scope>NUCLEOTIDE SEQUENCE</scope>
    <source>
        <strain evidence="4">ChiSjej5B23-6657</strain>
    </source>
</reference>
<dbReference type="Pfam" id="PF00586">
    <property type="entry name" value="AIRS"/>
    <property type="match status" value="1"/>
</dbReference>
<dbReference type="EMBL" id="DVHM01000057">
    <property type="protein sequence ID" value="HIR70362.1"/>
    <property type="molecule type" value="Genomic_DNA"/>
</dbReference>
<evidence type="ECO:0000259" key="2">
    <source>
        <dbReference type="Pfam" id="PF00586"/>
    </source>
</evidence>
<dbReference type="Proteomes" id="UP000823912">
    <property type="component" value="Unassembled WGS sequence"/>
</dbReference>
<dbReference type="CDD" id="cd06061">
    <property type="entry name" value="PurM-like1"/>
    <property type="match status" value="1"/>
</dbReference>
<proteinExistence type="inferred from homology"/>
<gene>
    <name evidence="4" type="ORF">IAA55_03680</name>
</gene>
<dbReference type="PANTHER" id="PTHR30303:SF4">
    <property type="entry name" value="HYDROGENASE EXPRESSION_FORMATION PROTEIN HYPE"/>
    <property type="match status" value="1"/>
</dbReference>
<evidence type="ECO:0000313" key="5">
    <source>
        <dbReference type="Proteomes" id="UP000823912"/>
    </source>
</evidence>
<dbReference type="Gene3D" id="3.30.1330.10">
    <property type="entry name" value="PurM-like, N-terminal domain"/>
    <property type="match status" value="1"/>
</dbReference>
<dbReference type="Pfam" id="PF02769">
    <property type="entry name" value="AIRS_C"/>
    <property type="match status" value="1"/>
</dbReference>
<evidence type="ECO:0000313" key="4">
    <source>
        <dbReference type="EMBL" id="HIR70362.1"/>
    </source>
</evidence>
<dbReference type="AlphaFoldDB" id="A0A9D1E8U6"/>
<protein>
    <submittedName>
        <fullName evidence="4">AIR synthase family protein</fullName>
    </submittedName>
</protein>
<organism evidence="4 5">
    <name type="scientific">Candidatus Pullilachnospira gallistercoris</name>
    <dbReference type="NCBI Taxonomy" id="2840911"/>
    <lineage>
        <taxon>Bacteria</taxon>
        <taxon>Bacillati</taxon>
        <taxon>Bacillota</taxon>
        <taxon>Clostridia</taxon>
        <taxon>Lachnospirales</taxon>
        <taxon>Lachnospiraceae</taxon>
        <taxon>Lachnospiraceae incertae sedis</taxon>
        <taxon>Candidatus Pullilachnospira</taxon>
    </lineage>
</organism>